<dbReference type="AlphaFoldDB" id="A0A9P1MAR8"/>
<dbReference type="InterPro" id="IPR036259">
    <property type="entry name" value="MFS_trans_sf"/>
</dbReference>
<evidence type="ECO:0000256" key="4">
    <source>
        <dbReference type="ARBA" id="ARBA00023136"/>
    </source>
</evidence>
<organism evidence="7 8">
    <name type="scientific">Parascedosporium putredinis</name>
    <dbReference type="NCBI Taxonomy" id="1442378"/>
    <lineage>
        <taxon>Eukaryota</taxon>
        <taxon>Fungi</taxon>
        <taxon>Dikarya</taxon>
        <taxon>Ascomycota</taxon>
        <taxon>Pezizomycotina</taxon>
        <taxon>Sordariomycetes</taxon>
        <taxon>Hypocreomycetidae</taxon>
        <taxon>Microascales</taxon>
        <taxon>Microascaceae</taxon>
        <taxon>Parascedosporium</taxon>
    </lineage>
</organism>
<feature type="compositionally biased region" description="Basic and acidic residues" evidence="5">
    <location>
        <begin position="1"/>
        <end position="14"/>
    </location>
</feature>
<keyword evidence="4 6" id="KW-0472">Membrane</keyword>
<dbReference type="SUPFAM" id="SSF103473">
    <property type="entry name" value="MFS general substrate transporter"/>
    <property type="match status" value="1"/>
</dbReference>
<feature type="compositionally biased region" description="Polar residues" evidence="5">
    <location>
        <begin position="94"/>
        <end position="120"/>
    </location>
</feature>
<feature type="transmembrane region" description="Helical" evidence="6">
    <location>
        <begin position="282"/>
        <end position="305"/>
    </location>
</feature>
<dbReference type="PANTHER" id="PTHR42718">
    <property type="entry name" value="MAJOR FACILITATOR SUPERFAMILY MULTIDRUG TRANSPORTER MFSC"/>
    <property type="match status" value="1"/>
</dbReference>
<evidence type="ECO:0000256" key="5">
    <source>
        <dbReference type="SAM" id="MobiDB-lite"/>
    </source>
</evidence>
<feature type="compositionally biased region" description="Basic and acidic residues" evidence="5">
    <location>
        <begin position="44"/>
        <end position="58"/>
    </location>
</feature>
<comment type="subcellular location">
    <subcellularLocation>
        <location evidence="1">Membrane</location>
        <topology evidence="1">Multi-pass membrane protein</topology>
    </subcellularLocation>
</comment>
<evidence type="ECO:0000256" key="6">
    <source>
        <dbReference type="SAM" id="Phobius"/>
    </source>
</evidence>
<dbReference type="Gene3D" id="1.20.1250.20">
    <property type="entry name" value="MFS general substrate transporter like domains"/>
    <property type="match status" value="1"/>
</dbReference>
<keyword evidence="8" id="KW-1185">Reference proteome</keyword>
<dbReference type="OrthoDB" id="2428527at2759"/>
<evidence type="ECO:0008006" key="9">
    <source>
        <dbReference type="Google" id="ProtNLM"/>
    </source>
</evidence>
<keyword evidence="3 6" id="KW-1133">Transmembrane helix</keyword>
<feature type="transmembrane region" description="Helical" evidence="6">
    <location>
        <begin position="207"/>
        <end position="230"/>
    </location>
</feature>
<evidence type="ECO:0000256" key="1">
    <source>
        <dbReference type="ARBA" id="ARBA00004141"/>
    </source>
</evidence>
<gene>
    <name evidence="7" type="ORF">PPNO1_LOCUS4343</name>
</gene>
<accession>A0A9P1MAR8</accession>
<evidence type="ECO:0000256" key="3">
    <source>
        <dbReference type="ARBA" id="ARBA00022989"/>
    </source>
</evidence>
<feature type="transmembrane region" description="Helical" evidence="6">
    <location>
        <begin position="311"/>
        <end position="333"/>
    </location>
</feature>
<reference evidence="7" key="1">
    <citation type="submission" date="2022-11" db="EMBL/GenBank/DDBJ databases">
        <authorList>
            <person name="Scott C."/>
            <person name="Bruce N."/>
        </authorList>
    </citation>
    <scope>NUCLEOTIDE SEQUENCE</scope>
</reference>
<dbReference type="GO" id="GO:0022857">
    <property type="term" value="F:transmembrane transporter activity"/>
    <property type="evidence" value="ECO:0007669"/>
    <property type="project" value="InterPro"/>
</dbReference>
<comment type="caution">
    <text evidence="7">The sequence shown here is derived from an EMBL/GenBank/DDBJ whole genome shotgun (WGS) entry which is preliminary data.</text>
</comment>
<keyword evidence="2 6" id="KW-0812">Transmembrane</keyword>
<evidence type="ECO:0000313" key="7">
    <source>
        <dbReference type="EMBL" id="CAI4214613.1"/>
    </source>
</evidence>
<feature type="region of interest" description="Disordered" evidence="5">
    <location>
        <begin position="1"/>
        <end position="23"/>
    </location>
</feature>
<dbReference type="Pfam" id="PF07690">
    <property type="entry name" value="MFS_1"/>
    <property type="match status" value="1"/>
</dbReference>
<proteinExistence type="predicted"/>
<feature type="transmembrane region" description="Helical" evidence="6">
    <location>
        <begin position="166"/>
        <end position="187"/>
    </location>
</feature>
<sequence length="348" mass="37225">MEEHEVDPGRENRQSLHSVNSAVEAMQRAADRLIATTESFRVQFRERQDARESQREGETATPFEDALETRPSSRPATATNDVTKGAAGQDHTLPFTSNDANGTASTGSNPSASLHSTSPGTYPAQIPDDLPSATSPATPQPSPTPGKDGDEQLAFERPPFSLLREAFIVFVICFAQLLAYAAFAQALAPAQKIAESFPNSAPAHLSWYTAAYAMGVFIAGFAWFSLWSTLAGLSVYVERSIANGTIYFCVCRGLQGLGAAIIVPNAQAILDRVYVLGPRRNLVMCLLSASAPLGFVAGAVMASLFAELTSWEWAFFVLGAVCLTFACQGMIVLPADTGLTTGMRTVKF</sequence>
<feature type="region of interest" description="Disordered" evidence="5">
    <location>
        <begin position="44"/>
        <end position="153"/>
    </location>
</feature>
<dbReference type="Proteomes" id="UP000838763">
    <property type="component" value="Unassembled WGS sequence"/>
</dbReference>
<feature type="compositionally biased region" description="Polar residues" evidence="5">
    <location>
        <begin position="70"/>
        <end position="82"/>
    </location>
</feature>
<name>A0A9P1MAR8_9PEZI</name>
<dbReference type="PANTHER" id="PTHR42718:SF1">
    <property type="entry name" value="LOW AFFINITY AMMONIUM TRANSPORTER"/>
    <property type="match status" value="1"/>
</dbReference>
<evidence type="ECO:0000256" key="2">
    <source>
        <dbReference type="ARBA" id="ARBA00022692"/>
    </source>
</evidence>
<protein>
    <recommendedName>
        <fullName evidence="9">Major facilitator superfamily (MFS) profile domain-containing protein</fullName>
    </recommendedName>
</protein>
<dbReference type="EMBL" id="CALLCH030000012">
    <property type="protein sequence ID" value="CAI4214613.1"/>
    <property type="molecule type" value="Genomic_DNA"/>
</dbReference>
<dbReference type="InterPro" id="IPR011701">
    <property type="entry name" value="MFS"/>
</dbReference>
<dbReference type="GO" id="GO:0016020">
    <property type="term" value="C:membrane"/>
    <property type="evidence" value="ECO:0007669"/>
    <property type="project" value="UniProtKB-SubCell"/>
</dbReference>
<evidence type="ECO:0000313" key="8">
    <source>
        <dbReference type="Proteomes" id="UP000838763"/>
    </source>
</evidence>